<comment type="similarity">
    <text evidence="1">Belongs to the ABC transporter superfamily.</text>
</comment>
<name>A0A927EFQ3_9HYPH</name>
<dbReference type="AlphaFoldDB" id="A0A927EFQ3"/>
<dbReference type="RefSeq" id="WP_191125389.1">
    <property type="nucleotide sequence ID" value="NZ_JACXWY010000016.1"/>
</dbReference>
<dbReference type="Proteomes" id="UP000619295">
    <property type="component" value="Unassembled WGS sequence"/>
</dbReference>
<evidence type="ECO:0000256" key="3">
    <source>
        <dbReference type="ARBA" id="ARBA00022741"/>
    </source>
</evidence>
<evidence type="ECO:0000256" key="4">
    <source>
        <dbReference type="ARBA" id="ARBA00022840"/>
    </source>
</evidence>
<dbReference type="Gene3D" id="3.40.50.300">
    <property type="entry name" value="P-loop containing nucleotide triphosphate hydrolases"/>
    <property type="match status" value="1"/>
</dbReference>
<sequence length="276" mass="30286">MTDILTQTALSEVRTVDPDHLAGAPLVLAQKVEKQFGTLKVLKGIDLAIPKGEVLCIIGPSGSGKSTFLRCINQLERIDGGALWVSGERVGYHREGNKLYELDDAAIARQRRSIGMVFQRFNLFPHLTALQNIIEGPVQVLGESAREATARALALLERVGLADKRDAYPSQLSGGQQQRIAIARSLAMRPELLLFDEPTSALDPELVSEVLKVMRDLAETGMTMICVTHELGFARDVGHRVAFMDQGQIVELGDPRSVLVDPKETRTKAFINAVRH</sequence>
<dbReference type="InterPro" id="IPR027417">
    <property type="entry name" value="P-loop_NTPase"/>
</dbReference>
<dbReference type="SUPFAM" id="SSF52540">
    <property type="entry name" value="P-loop containing nucleoside triphosphate hydrolases"/>
    <property type="match status" value="1"/>
</dbReference>
<dbReference type="PROSITE" id="PS00211">
    <property type="entry name" value="ABC_TRANSPORTER_1"/>
    <property type="match status" value="1"/>
</dbReference>
<dbReference type="CDD" id="cd03262">
    <property type="entry name" value="ABC_HisP_GlnQ"/>
    <property type="match status" value="1"/>
</dbReference>
<evidence type="ECO:0000256" key="1">
    <source>
        <dbReference type="ARBA" id="ARBA00005417"/>
    </source>
</evidence>
<accession>A0A927EFQ3</accession>
<dbReference type="Pfam" id="PF00005">
    <property type="entry name" value="ABC_tran"/>
    <property type="match status" value="1"/>
</dbReference>
<dbReference type="InterPro" id="IPR003439">
    <property type="entry name" value="ABC_transporter-like_ATP-bd"/>
</dbReference>
<dbReference type="GO" id="GO:0005524">
    <property type="term" value="F:ATP binding"/>
    <property type="evidence" value="ECO:0007669"/>
    <property type="project" value="UniProtKB-KW"/>
</dbReference>
<dbReference type="PROSITE" id="PS50893">
    <property type="entry name" value="ABC_TRANSPORTER_2"/>
    <property type="match status" value="1"/>
</dbReference>
<keyword evidence="3" id="KW-0547">Nucleotide-binding</keyword>
<dbReference type="InterPro" id="IPR017871">
    <property type="entry name" value="ABC_transporter-like_CS"/>
</dbReference>
<dbReference type="PANTHER" id="PTHR43166:SF4">
    <property type="entry name" value="PHOSPHONATES IMPORT ATP-BINDING PROTEIN PHNC"/>
    <property type="match status" value="1"/>
</dbReference>
<dbReference type="GO" id="GO:0016887">
    <property type="term" value="F:ATP hydrolysis activity"/>
    <property type="evidence" value="ECO:0007669"/>
    <property type="project" value="InterPro"/>
</dbReference>
<keyword evidence="4 6" id="KW-0067">ATP-binding</keyword>
<organism evidence="6 7">
    <name type="scientific">Bosea spartocytisi</name>
    <dbReference type="NCBI Taxonomy" id="2773451"/>
    <lineage>
        <taxon>Bacteria</taxon>
        <taxon>Pseudomonadati</taxon>
        <taxon>Pseudomonadota</taxon>
        <taxon>Alphaproteobacteria</taxon>
        <taxon>Hyphomicrobiales</taxon>
        <taxon>Boseaceae</taxon>
        <taxon>Bosea</taxon>
    </lineage>
</organism>
<reference evidence="6" key="1">
    <citation type="submission" date="2020-09" db="EMBL/GenBank/DDBJ databases">
        <title>Bosea spartocytisi sp. nov. a root nodule endophyte of Spartocytisus supranubius in the high mountain ecosystem fo the Teide National Park (Canary Islands, Spain).</title>
        <authorList>
            <person name="Pulido-Suarez L."/>
            <person name="Peix A."/>
            <person name="Igual J.M."/>
            <person name="Socas-Perez N."/>
            <person name="Velazquez E."/>
            <person name="Flores-Felix J.D."/>
            <person name="Leon-Barrios M."/>
        </authorList>
    </citation>
    <scope>NUCLEOTIDE SEQUENCE</scope>
    <source>
        <strain evidence="6">SSUT16</strain>
    </source>
</reference>
<proteinExistence type="inferred from homology"/>
<evidence type="ECO:0000313" key="6">
    <source>
        <dbReference type="EMBL" id="MBD3848239.1"/>
    </source>
</evidence>
<feature type="domain" description="ABC transporter" evidence="5">
    <location>
        <begin position="27"/>
        <end position="271"/>
    </location>
</feature>
<dbReference type="InterPro" id="IPR003593">
    <property type="entry name" value="AAA+_ATPase"/>
</dbReference>
<protein>
    <submittedName>
        <fullName evidence="6">Amino acid ABC transporter ATP-binding protein</fullName>
    </submittedName>
</protein>
<gene>
    <name evidence="6" type="ORF">IED13_21285</name>
</gene>
<comment type="caution">
    <text evidence="6">The sequence shown here is derived from an EMBL/GenBank/DDBJ whole genome shotgun (WGS) entry which is preliminary data.</text>
</comment>
<dbReference type="PANTHER" id="PTHR43166">
    <property type="entry name" value="AMINO ACID IMPORT ATP-BINDING PROTEIN"/>
    <property type="match status" value="1"/>
</dbReference>
<evidence type="ECO:0000313" key="7">
    <source>
        <dbReference type="Proteomes" id="UP000619295"/>
    </source>
</evidence>
<dbReference type="GO" id="GO:0015424">
    <property type="term" value="F:ABC-type amino acid transporter activity"/>
    <property type="evidence" value="ECO:0007669"/>
    <property type="project" value="InterPro"/>
</dbReference>
<dbReference type="PIRSF" id="PIRSF039085">
    <property type="entry name" value="ABC_ATPase_HisP"/>
    <property type="match status" value="1"/>
</dbReference>
<dbReference type="InterPro" id="IPR050086">
    <property type="entry name" value="MetN_ABC_transporter-like"/>
</dbReference>
<keyword evidence="2" id="KW-0813">Transport</keyword>
<dbReference type="InterPro" id="IPR030679">
    <property type="entry name" value="ABC_ATPase_HisP-typ"/>
</dbReference>
<dbReference type="EMBL" id="JACXWY010000016">
    <property type="protein sequence ID" value="MBD3848239.1"/>
    <property type="molecule type" value="Genomic_DNA"/>
</dbReference>
<dbReference type="SMART" id="SM00382">
    <property type="entry name" value="AAA"/>
    <property type="match status" value="1"/>
</dbReference>
<keyword evidence="7" id="KW-1185">Reference proteome</keyword>
<evidence type="ECO:0000259" key="5">
    <source>
        <dbReference type="PROSITE" id="PS50893"/>
    </source>
</evidence>
<evidence type="ECO:0000256" key="2">
    <source>
        <dbReference type="ARBA" id="ARBA00022448"/>
    </source>
</evidence>
<dbReference type="FunFam" id="3.40.50.300:FF:000020">
    <property type="entry name" value="Amino acid ABC transporter ATP-binding component"/>
    <property type="match status" value="1"/>
</dbReference>